<keyword evidence="1" id="KW-0732">Signal</keyword>
<evidence type="ECO:0000313" key="4">
    <source>
        <dbReference type="Proteomes" id="UP000029393"/>
    </source>
</evidence>
<accession>A0A091B381</accession>
<dbReference type="OrthoDB" id="9808398at2"/>
<evidence type="ECO:0000256" key="1">
    <source>
        <dbReference type="SAM" id="SignalP"/>
    </source>
</evidence>
<dbReference type="PATRIC" id="fig|1384056.3.peg.1600"/>
<dbReference type="STRING" id="1384056.N787_11940"/>
<dbReference type="EMBL" id="AVCK01000021">
    <property type="protein sequence ID" value="KFN45992.1"/>
    <property type="molecule type" value="Genomic_DNA"/>
</dbReference>
<keyword evidence="4" id="KW-1185">Reference proteome</keyword>
<dbReference type="InterPro" id="IPR029058">
    <property type="entry name" value="AB_hydrolase_fold"/>
</dbReference>
<dbReference type="RefSeq" id="WP_052575295.1">
    <property type="nucleotide sequence ID" value="NZ_AVCK01000021.1"/>
</dbReference>
<dbReference type="SUPFAM" id="SSF53474">
    <property type="entry name" value="alpha/beta-Hydrolases"/>
    <property type="match status" value="1"/>
</dbReference>
<dbReference type="InterPro" id="IPR000073">
    <property type="entry name" value="AB_hydrolase_1"/>
</dbReference>
<sequence length="362" mass="38690">MPGVLKPLFALVATVALAAGGDAQARDLHERIARPERGDTPYGGAKYLQFLREVGSPLESLARPGEPTLAFAVIEPRDFGLEYRYQRAPDELGMRFDFRAGAPRRPPPVRGTVVMLHGLTMDASTQGLWAIALAEEGYRTVLLDLRNHGFSGDGPAGFGTREAGDVQALLARLRAERRLAEPVVLFGTSYGAVTALHAAAGHRAGIAGVVAMEPFANAGDSVRQFVQRLKTGEGGGAARVLGWWLRRTLPAHELDAAIARAGETLGLDLDALDTATPLAATPACVLHLHGGKDTLVPVESARRLARAGNGRLHYAELPDENHYSLPARIDWLRAPLRDWLARLPPPGTGDCPPLALPPDPLA</sequence>
<evidence type="ECO:0000259" key="2">
    <source>
        <dbReference type="Pfam" id="PF12697"/>
    </source>
</evidence>
<organism evidence="3 4">
    <name type="scientific">Arenimonas metalli CF5-1</name>
    <dbReference type="NCBI Taxonomy" id="1384056"/>
    <lineage>
        <taxon>Bacteria</taxon>
        <taxon>Pseudomonadati</taxon>
        <taxon>Pseudomonadota</taxon>
        <taxon>Gammaproteobacteria</taxon>
        <taxon>Lysobacterales</taxon>
        <taxon>Lysobacteraceae</taxon>
        <taxon>Arenimonas</taxon>
    </lineage>
</organism>
<feature type="domain" description="AB hydrolase-1" evidence="2">
    <location>
        <begin position="113"/>
        <end position="323"/>
    </location>
</feature>
<name>A0A091B381_9GAMM</name>
<dbReference type="Proteomes" id="UP000029393">
    <property type="component" value="Unassembled WGS sequence"/>
</dbReference>
<evidence type="ECO:0000313" key="3">
    <source>
        <dbReference type="EMBL" id="KFN45992.1"/>
    </source>
</evidence>
<proteinExistence type="predicted"/>
<gene>
    <name evidence="3" type="ORF">N787_11940</name>
</gene>
<protein>
    <recommendedName>
        <fullName evidence="2">AB hydrolase-1 domain-containing protein</fullName>
    </recommendedName>
</protein>
<reference evidence="3 4" key="1">
    <citation type="submission" date="2013-09" db="EMBL/GenBank/DDBJ databases">
        <title>Genome sequencing of Arenimonas metalli.</title>
        <authorList>
            <person name="Chen F."/>
            <person name="Wang G."/>
        </authorList>
    </citation>
    <scope>NUCLEOTIDE SEQUENCE [LARGE SCALE GENOMIC DNA]</scope>
    <source>
        <strain evidence="3 4">CF5-1</strain>
    </source>
</reference>
<dbReference type="Gene3D" id="3.40.50.1820">
    <property type="entry name" value="alpha/beta hydrolase"/>
    <property type="match status" value="1"/>
</dbReference>
<comment type="caution">
    <text evidence="3">The sequence shown here is derived from an EMBL/GenBank/DDBJ whole genome shotgun (WGS) entry which is preliminary data.</text>
</comment>
<dbReference type="PANTHER" id="PTHR43194:SF2">
    <property type="entry name" value="PEROXISOMAL MEMBRANE PROTEIN LPX1"/>
    <property type="match status" value="1"/>
</dbReference>
<feature type="signal peptide" evidence="1">
    <location>
        <begin position="1"/>
        <end position="18"/>
    </location>
</feature>
<dbReference type="PANTHER" id="PTHR43194">
    <property type="entry name" value="HYDROLASE ALPHA/BETA FOLD FAMILY"/>
    <property type="match status" value="1"/>
</dbReference>
<dbReference type="Pfam" id="PF12697">
    <property type="entry name" value="Abhydrolase_6"/>
    <property type="match status" value="1"/>
</dbReference>
<dbReference type="eggNOG" id="COG1073">
    <property type="taxonomic scope" value="Bacteria"/>
</dbReference>
<feature type="chain" id="PRO_5001870778" description="AB hydrolase-1 domain-containing protein" evidence="1">
    <location>
        <begin position="19"/>
        <end position="362"/>
    </location>
</feature>
<dbReference type="InterPro" id="IPR050228">
    <property type="entry name" value="Carboxylesterase_BioH"/>
</dbReference>
<dbReference type="AlphaFoldDB" id="A0A091B381"/>